<feature type="transmembrane region" description="Helical" evidence="1">
    <location>
        <begin position="92"/>
        <end position="115"/>
    </location>
</feature>
<protein>
    <submittedName>
        <fullName evidence="2">Uncharacterized protein</fullName>
    </submittedName>
</protein>
<proteinExistence type="predicted"/>
<name>A0A2Y9BKZ6_9FIRM</name>
<dbReference type="RefSeq" id="WP_109732376.1">
    <property type="nucleotide sequence ID" value="NZ_BAAACK010000029.1"/>
</dbReference>
<feature type="transmembrane region" description="Helical" evidence="1">
    <location>
        <begin position="164"/>
        <end position="186"/>
    </location>
</feature>
<dbReference type="EMBL" id="QGDL01000010">
    <property type="protein sequence ID" value="PWJ28032.1"/>
    <property type="molecule type" value="Genomic_DNA"/>
</dbReference>
<keyword evidence="1" id="KW-1133">Transmembrane helix</keyword>
<feature type="transmembrane region" description="Helical" evidence="1">
    <location>
        <begin position="36"/>
        <end position="55"/>
    </location>
</feature>
<feature type="transmembrane region" description="Helical" evidence="1">
    <location>
        <begin position="62"/>
        <end position="80"/>
    </location>
</feature>
<keyword evidence="1" id="KW-0472">Membrane</keyword>
<comment type="caution">
    <text evidence="2">The sequence shown here is derived from an EMBL/GenBank/DDBJ whole genome shotgun (WGS) entry which is preliminary data.</text>
</comment>
<keyword evidence="3" id="KW-1185">Reference proteome</keyword>
<feature type="transmembrane region" description="Helical" evidence="1">
    <location>
        <begin position="122"/>
        <end position="138"/>
    </location>
</feature>
<gene>
    <name evidence="2" type="ORF">A8806_110215</name>
</gene>
<evidence type="ECO:0000313" key="3">
    <source>
        <dbReference type="Proteomes" id="UP000245845"/>
    </source>
</evidence>
<dbReference type="OrthoDB" id="1976549at2"/>
<dbReference type="AlphaFoldDB" id="A0A2Y9BKZ6"/>
<evidence type="ECO:0000256" key="1">
    <source>
        <dbReference type="SAM" id="Phobius"/>
    </source>
</evidence>
<organism evidence="2 3">
    <name type="scientific">Faecalicatena orotica</name>
    <dbReference type="NCBI Taxonomy" id="1544"/>
    <lineage>
        <taxon>Bacteria</taxon>
        <taxon>Bacillati</taxon>
        <taxon>Bacillota</taxon>
        <taxon>Clostridia</taxon>
        <taxon>Lachnospirales</taxon>
        <taxon>Lachnospiraceae</taxon>
        <taxon>Faecalicatena</taxon>
    </lineage>
</organism>
<accession>A0A2Y9BKZ6</accession>
<reference evidence="2 3" key="1">
    <citation type="submission" date="2018-05" db="EMBL/GenBank/DDBJ databases">
        <title>The Hungate 1000. A catalogue of reference genomes from the rumen microbiome.</title>
        <authorList>
            <person name="Kelly W."/>
        </authorList>
    </citation>
    <scope>NUCLEOTIDE SEQUENCE [LARGE SCALE GENOMIC DNA]</scope>
    <source>
        <strain evidence="2 3">NLAE-zl-C242</strain>
    </source>
</reference>
<evidence type="ECO:0000313" key="2">
    <source>
        <dbReference type="EMBL" id="PWJ28032.1"/>
    </source>
</evidence>
<keyword evidence="1" id="KW-0812">Transmembrane</keyword>
<dbReference type="Proteomes" id="UP000245845">
    <property type="component" value="Unassembled WGS sequence"/>
</dbReference>
<feature type="transmembrane region" description="Helical" evidence="1">
    <location>
        <begin position="7"/>
        <end position="30"/>
    </location>
</feature>
<sequence length="192" mass="21513">MSKKRKLWSIYLAVPFGIAVIVCLITNYALDRAFTWSLIAIGGCIFACLLLQLLINGGKHRLLLLYAAICILTIPYLYLIEMVSNLYLSDPVYWVSGFGAPISIFWLAVLGILVLIRTLAHANVWMMAGLFVLTFYIGEKYTNFKVDELVGTNQSWRLSEHYPVIYFGTAAVFLFIGIVLAAVRYVKGSAVE</sequence>